<gene>
    <name evidence="2" type="ORF">E2C01_099002</name>
</gene>
<organism evidence="2 3">
    <name type="scientific">Portunus trituberculatus</name>
    <name type="common">Swimming crab</name>
    <name type="synonym">Neptunus trituberculatus</name>
    <dbReference type="NCBI Taxonomy" id="210409"/>
    <lineage>
        <taxon>Eukaryota</taxon>
        <taxon>Metazoa</taxon>
        <taxon>Ecdysozoa</taxon>
        <taxon>Arthropoda</taxon>
        <taxon>Crustacea</taxon>
        <taxon>Multicrustacea</taxon>
        <taxon>Malacostraca</taxon>
        <taxon>Eumalacostraca</taxon>
        <taxon>Eucarida</taxon>
        <taxon>Decapoda</taxon>
        <taxon>Pleocyemata</taxon>
        <taxon>Brachyura</taxon>
        <taxon>Eubrachyura</taxon>
        <taxon>Portunoidea</taxon>
        <taxon>Portunidae</taxon>
        <taxon>Portuninae</taxon>
        <taxon>Portunus</taxon>
    </lineage>
</organism>
<dbReference type="EMBL" id="VSRR010135840">
    <property type="protein sequence ID" value="MPD03366.1"/>
    <property type="molecule type" value="Genomic_DNA"/>
</dbReference>
<evidence type="ECO:0000256" key="1">
    <source>
        <dbReference type="SAM" id="MobiDB-lite"/>
    </source>
</evidence>
<feature type="region of interest" description="Disordered" evidence="1">
    <location>
        <begin position="106"/>
        <end position="135"/>
    </location>
</feature>
<dbReference type="AlphaFoldDB" id="A0A5B7K957"/>
<accession>A0A5B7K957</accession>
<comment type="caution">
    <text evidence="2">The sequence shown here is derived from an EMBL/GenBank/DDBJ whole genome shotgun (WGS) entry which is preliminary data.</text>
</comment>
<proteinExistence type="predicted"/>
<evidence type="ECO:0000313" key="2">
    <source>
        <dbReference type="EMBL" id="MPD03366.1"/>
    </source>
</evidence>
<name>A0A5B7K957_PORTR</name>
<protein>
    <submittedName>
        <fullName evidence="2">Uncharacterized protein</fullName>
    </submittedName>
</protein>
<dbReference type="Proteomes" id="UP000324222">
    <property type="component" value="Unassembled WGS sequence"/>
</dbReference>
<evidence type="ECO:0000313" key="3">
    <source>
        <dbReference type="Proteomes" id="UP000324222"/>
    </source>
</evidence>
<feature type="compositionally biased region" description="Basic and acidic residues" evidence="1">
    <location>
        <begin position="111"/>
        <end position="135"/>
    </location>
</feature>
<keyword evidence="3" id="KW-1185">Reference proteome</keyword>
<reference evidence="2 3" key="1">
    <citation type="submission" date="2019-05" db="EMBL/GenBank/DDBJ databases">
        <title>Another draft genome of Portunus trituberculatus and its Hox gene families provides insights of decapod evolution.</title>
        <authorList>
            <person name="Jeong J.-H."/>
            <person name="Song I."/>
            <person name="Kim S."/>
            <person name="Choi T."/>
            <person name="Kim D."/>
            <person name="Ryu S."/>
            <person name="Kim W."/>
        </authorList>
    </citation>
    <scope>NUCLEOTIDE SEQUENCE [LARGE SCALE GENOMIC DNA]</scope>
    <source>
        <tissue evidence="2">Muscle</tissue>
    </source>
</reference>
<sequence>MQLCKQSVSQKASHPLTYALTHSLTHSLINHPPIYPAVHHPQQFLSSFAQALNYTTAISLSDSKVQATTPRYCLVDGTKRSVCSQGLRQSEGSRQTLTRAIIRLDYLSHPQQEDEGKEEERTDGENTEEGKREEE</sequence>